<dbReference type="GO" id="GO:0005886">
    <property type="term" value="C:plasma membrane"/>
    <property type="evidence" value="ECO:0007669"/>
    <property type="project" value="UniProtKB-SubCell"/>
</dbReference>
<accession>A0A1T0ASZ5</accession>
<evidence type="ECO:0000313" key="8">
    <source>
        <dbReference type="EMBL" id="OOR99626.1"/>
    </source>
</evidence>
<dbReference type="PANTHER" id="PTHR37481">
    <property type="entry name" value="LIPOPOLYSACCHARIDE EXPORT SYSTEM PROTEIN LPTC"/>
    <property type="match status" value="1"/>
</dbReference>
<keyword evidence="2 6" id="KW-0997">Cell inner membrane</keyword>
<gene>
    <name evidence="6" type="primary">lptC</name>
    <name evidence="8" type="ORF">B0187_04750</name>
</gene>
<evidence type="ECO:0000256" key="4">
    <source>
        <dbReference type="ARBA" id="ARBA00022989"/>
    </source>
</evidence>
<dbReference type="AlphaFoldDB" id="A0A1T0ASZ5"/>
<keyword evidence="4 6" id="KW-1133">Transmembrane helix</keyword>
<dbReference type="PIRSF" id="PIRSF028513">
    <property type="entry name" value="LptC"/>
    <property type="match status" value="1"/>
</dbReference>
<sequence>MNLRLNLILLAIVAVLAGWYFSQQPSEKTGLEQLIKKEGSPEFTGKKMETTIYDVQGKPQYFALAEDIKRFDATERTEFLKPLLNLFDKETAVKMWQVTADKAEINKENILTLTGNIKLQALDKASKLQKIETETLTVNLNTHDVYTDDEVKTLGLGFTTTGTGLKGNLKQQVATLTKNVKTYIEPTVIQQKAPNEQTDLSK</sequence>
<comment type="subcellular location">
    <subcellularLocation>
        <location evidence="6">Cell inner membrane</location>
        <topology evidence="6">Single-pass membrane protein</topology>
    </subcellularLocation>
</comment>
<dbReference type="InterPro" id="IPR010664">
    <property type="entry name" value="LipoPS_assembly_LptC-rel"/>
</dbReference>
<dbReference type="EMBL" id="MUYA01000005">
    <property type="protein sequence ID" value="OOR99626.1"/>
    <property type="molecule type" value="Genomic_DNA"/>
</dbReference>
<dbReference type="GO" id="GO:0017089">
    <property type="term" value="F:glycolipid transfer activity"/>
    <property type="evidence" value="ECO:0007669"/>
    <property type="project" value="TreeGrafter"/>
</dbReference>
<reference evidence="8 9" key="1">
    <citation type="submission" date="2017-02" db="EMBL/GenBank/DDBJ databases">
        <title>Draft genome sequence of Haemophilus paracuniculus CCUG 43573 type strain.</title>
        <authorList>
            <person name="Engstrom-Jakobsson H."/>
            <person name="Salva-Serra F."/>
            <person name="Thorell K."/>
            <person name="Gonzales-Siles L."/>
            <person name="Karlsson R."/>
            <person name="Boulund F."/>
            <person name="Engstrand L."/>
            <person name="Kristiansson E."/>
            <person name="Moore E."/>
        </authorList>
    </citation>
    <scope>NUCLEOTIDE SEQUENCE [LARGE SCALE GENOMIC DNA]</scope>
    <source>
        <strain evidence="8 9">CCUG 43573</strain>
    </source>
</reference>
<evidence type="ECO:0000256" key="3">
    <source>
        <dbReference type="ARBA" id="ARBA00022692"/>
    </source>
</evidence>
<keyword evidence="1 6" id="KW-1003">Cell membrane</keyword>
<proteinExistence type="inferred from homology"/>
<protein>
    <recommendedName>
        <fullName evidence="6 7">Lipopolysaccharide export system protein LptC</fullName>
    </recommendedName>
</protein>
<dbReference type="GO" id="GO:0015221">
    <property type="term" value="F:lipopolysaccharide transmembrane transporter activity"/>
    <property type="evidence" value="ECO:0007669"/>
    <property type="project" value="InterPro"/>
</dbReference>
<dbReference type="Pfam" id="PF06835">
    <property type="entry name" value="LptC"/>
    <property type="match status" value="1"/>
</dbReference>
<dbReference type="HAMAP" id="MF_01915">
    <property type="entry name" value="LPS_assembly_LptC"/>
    <property type="match status" value="1"/>
</dbReference>
<dbReference type="STRING" id="734.B0187_04750"/>
<evidence type="ECO:0000256" key="2">
    <source>
        <dbReference type="ARBA" id="ARBA00022519"/>
    </source>
</evidence>
<dbReference type="GO" id="GO:0030288">
    <property type="term" value="C:outer membrane-bounded periplasmic space"/>
    <property type="evidence" value="ECO:0007669"/>
    <property type="project" value="TreeGrafter"/>
</dbReference>
<dbReference type="NCBIfam" id="TIGR04409">
    <property type="entry name" value="LptC_YrbK"/>
    <property type="match status" value="1"/>
</dbReference>
<dbReference type="InterPro" id="IPR026265">
    <property type="entry name" value="LptC"/>
</dbReference>
<comment type="subunit">
    <text evidence="6">Component of the lipopolysaccharide transport and assembly complex. Interacts with LptA and the LptBFG transporter complex.</text>
</comment>
<comment type="function">
    <text evidence="7">Required for the translocation of lipopolysaccharide (LPS) from the inner membrane to the outer membrane.</text>
</comment>
<keyword evidence="9" id="KW-1185">Reference proteome</keyword>
<keyword evidence="5 6" id="KW-0472">Membrane</keyword>
<evidence type="ECO:0000256" key="1">
    <source>
        <dbReference type="ARBA" id="ARBA00022475"/>
    </source>
</evidence>
<evidence type="ECO:0000256" key="6">
    <source>
        <dbReference type="HAMAP-Rule" id="MF_01915"/>
    </source>
</evidence>
<evidence type="ECO:0000313" key="9">
    <source>
        <dbReference type="Proteomes" id="UP000190867"/>
    </source>
</evidence>
<dbReference type="RefSeq" id="WP_078236722.1">
    <property type="nucleotide sequence ID" value="NZ_MUYA01000005.1"/>
</dbReference>
<comment type="similarity">
    <text evidence="6 7">Belongs to the LptC family.</text>
</comment>
<comment type="function">
    <text evidence="6">Involved in the assembly of lipopolysaccharide (LPS). Required for the translocation of LPS from the inner membrane to the outer membrane. Facilitates the transfer of LPS from the inner membrane to the periplasmic protein LptA. Could be a docking site for LptA.</text>
</comment>
<dbReference type="Proteomes" id="UP000190867">
    <property type="component" value="Unassembled WGS sequence"/>
</dbReference>
<evidence type="ECO:0000256" key="5">
    <source>
        <dbReference type="ARBA" id="ARBA00023136"/>
    </source>
</evidence>
<dbReference type="OrthoDB" id="5659892at2"/>
<name>A0A1T0ASZ5_9PAST</name>
<dbReference type="InterPro" id="IPR052363">
    <property type="entry name" value="LPS_export_LptC"/>
</dbReference>
<dbReference type="GO" id="GO:0043165">
    <property type="term" value="P:Gram-negative-bacterium-type cell outer membrane assembly"/>
    <property type="evidence" value="ECO:0007669"/>
    <property type="project" value="UniProtKB-UniRule"/>
</dbReference>
<evidence type="ECO:0000256" key="7">
    <source>
        <dbReference type="PIRNR" id="PIRNR028513"/>
    </source>
</evidence>
<comment type="caution">
    <text evidence="8">The sequence shown here is derived from an EMBL/GenBank/DDBJ whole genome shotgun (WGS) entry which is preliminary data.</text>
</comment>
<keyword evidence="3 6" id="KW-0812">Transmembrane</keyword>
<dbReference type="PANTHER" id="PTHR37481:SF1">
    <property type="entry name" value="LIPOPOLYSACCHARIDE EXPORT SYSTEM PROTEIN LPTC"/>
    <property type="match status" value="1"/>
</dbReference>
<organism evidence="8 9">
    <name type="scientific">Haemophilus paracuniculus</name>
    <dbReference type="NCBI Taxonomy" id="734"/>
    <lineage>
        <taxon>Bacteria</taxon>
        <taxon>Pseudomonadati</taxon>
        <taxon>Pseudomonadota</taxon>
        <taxon>Gammaproteobacteria</taxon>
        <taxon>Pasteurellales</taxon>
        <taxon>Pasteurellaceae</taxon>
        <taxon>Haemophilus</taxon>
    </lineage>
</organism>
<dbReference type="Gene3D" id="2.60.450.10">
    <property type="entry name" value="Lipopolysaccharide (LPS) transport protein A like domain"/>
    <property type="match status" value="1"/>
</dbReference>